<keyword evidence="4" id="KW-1185">Reference proteome</keyword>
<gene>
    <name evidence="3" type="ORF">DM02DRAFT_661708</name>
</gene>
<feature type="compositionally biased region" description="Basic and acidic residues" evidence="1">
    <location>
        <begin position="42"/>
        <end position="53"/>
    </location>
</feature>
<feature type="compositionally biased region" description="Pro residues" evidence="1">
    <location>
        <begin position="99"/>
        <end position="112"/>
    </location>
</feature>
<proteinExistence type="predicted"/>
<sequence length="429" mass="49099">MSSSKHINGKTYYEILRLPTTCTVEEIKKAYKQLQLKHHPDKTRGLPQDERSASEALSKAINSAYEVLGDEYKRRSYDRSFCTSTTPPASSHPSTPSHQPKPPTPPTPPKTPKPQYHDESDRFSPFEPETTSQSLHFSSVRWKFSIHLNPRFESTTWGPNYTWDDENNILIFIKLAKQTPRAPPILSPNDISLSISRTPDGRTITKLESYYKHRMTDQGPELNLWIKVFTNPHAAFLPKSWQFEWDIEAWKDAVPPNPTCQQYGTNLYFWHEPPNDTAPRPTREMMRDRDMKPAETLRFARLGVPQFVTTGNVSMYRVAAFGYQTDGTDLPHTPQHAGIKYPQSSQQGRNTAKQAPQSSSSSRKSYPRAQSSQRYAPYKVPTQVPDPVSRAGIQKRWMERIEKARAGRRPGFLQKTVELRVESARVEGV</sequence>
<reference evidence="3 4" key="1">
    <citation type="journal article" date="2018" name="Sci. Rep.">
        <title>Comparative genomics provides insights into the lifestyle and reveals functional heterogeneity of dark septate endophytic fungi.</title>
        <authorList>
            <person name="Knapp D.G."/>
            <person name="Nemeth J.B."/>
            <person name="Barry K."/>
            <person name="Hainaut M."/>
            <person name="Henrissat B."/>
            <person name="Johnson J."/>
            <person name="Kuo A."/>
            <person name="Lim J.H.P."/>
            <person name="Lipzen A."/>
            <person name="Nolan M."/>
            <person name="Ohm R.A."/>
            <person name="Tamas L."/>
            <person name="Grigoriev I.V."/>
            <person name="Spatafora J.W."/>
            <person name="Nagy L.G."/>
            <person name="Kovacs G.M."/>
        </authorList>
    </citation>
    <scope>NUCLEOTIDE SEQUENCE [LARGE SCALE GENOMIC DNA]</scope>
    <source>
        <strain evidence="3 4">DSE2036</strain>
    </source>
</reference>
<dbReference type="PANTHER" id="PTHR24074">
    <property type="entry name" value="CO-CHAPERONE PROTEIN DJLA"/>
    <property type="match status" value="1"/>
</dbReference>
<feature type="compositionally biased region" description="Low complexity" evidence="1">
    <location>
        <begin position="352"/>
        <end position="372"/>
    </location>
</feature>
<dbReference type="STRING" id="97972.A0A2V1D948"/>
<dbReference type="InterPro" id="IPR036869">
    <property type="entry name" value="J_dom_sf"/>
</dbReference>
<feature type="region of interest" description="Disordered" evidence="1">
    <location>
        <begin position="79"/>
        <end position="130"/>
    </location>
</feature>
<dbReference type="Gene3D" id="1.10.287.110">
    <property type="entry name" value="DnaJ domain"/>
    <property type="match status" value="1"/>
</dbReference>
<organism evidence="3 4">
    <name type="scientific">Periconia macrospinosa</name>
    <dbReference type="NCBI Taxonomy" id="97972"/>
    <lineage>
        <taxon>Eukaryota</taxon>
        <taxon>Fungi</taxon>
        <taxon>Dikarya</taxon>
        <taxon>Ascomycota</taxon>
        <taxon>Pezizomycotina</taxon>
        <taxon>Dothideomycetes</taxon>
        <taxon>Pleosporomycetidae</taxon>
        <taxon>Pleosporales</taxon>
        <taxon>Massarineae</taxon>
        <taxon>Periconiaceae</taxon>
        <taxon>Periconia</taxon>
    </lineage>
</organism>
<feature type="region of interest" description="Disordered" evidence="1">
    <location>
        <begin position="327"/>
        <end position="391"/>
    </location>
</feature>
<feature type="compositionally biased region" description="Low complexity" evidence="1">
    <location>
        <begin position="83"/>
        <end position="98"/>
    </location>
</feature>
<dbReference type="PRINTS" id="PR00625">
    <property type="entry name" value="JDOMAIN"/>
</dbReference>
<dbReference type="Proteomes" id="UP000244855">
    <property type="component" value="Unassembled WGS sequence"/>
</dbReference>
<dbReference type="SUPFAM" id="SSF46565">
    <property type="entry name" value="Chaperone J-domain"/>
    <property type="match status" value="1"/>
</dbReference>
<dbReference type="PROSITE" id="PS50076">
    <property type="entry name" value="DNAJ_2"/>
    <property type="match status" value="1"/>
</dbReference>
<dbReference type="OrthoDB" id="10250354at2759"/>
<protein>
    <submittedName>
        <fullName evidence="3">DnaJ-domain-containing protein</fullName>
    </submittedName>
</protein>
<accession>A0A2V1D948</accession>
<dbReference type="InterPro" id="IPR001623">
    <property type="entry name" value="DnaJ_domain"/>
</dbReference>
<name>A0A2V1D948_9PLEO</name>
<feature type="region of interest" description="Disordered" evidence="1">
    <location>
        <begin position="35"/>
        <end position="57"/>
    </location>
</feature>
<evidence type="ECO:0000313" key="3">
    <source>
        <dbReference type="EMBL" id="PVH93699.1"/>
    </source>
</evidence>
<feature type="compositionally biased region" description="Polar residues" evidence="1">
    <location>
        <begin position="342"/>
        <end position="351"/>
    </location>
</feature>
<feature type="compositionally biased region" description="Basic and acidic residues" evidence="1">
    <location>
        <begin position="115"/>
        <end position="124"/>
    </location>
</feature>
<evidence type="ECO:0000259" key="2">
    <source>
        <dbReference type="PROSITE" id="PS50076"/>
    </source>
</evidence>
<dbReference type="CDD" id="cd06257">
    <property type="entry name" value="DnaJ"/>
    <property type="match status" value="1"/>
</dbReference>
<feature type="domain" description="J" evidence="2">
    <location>
        <begin position="11"/>
        <end position="81"/>
    </location>
</feature>
<evidence type="ECO:0000313" key="4">
    <source>
        <dbReference type="Proteomes" id="UP000244855"/>
    </source>
</evidence>
<dbReference type="Pfam" id="PF00226">
    <property type="entry name" value="DnaJ"/>
    <property type="match status" value="1"/>
</dbReference>
<dbReference type="InterPro" id="IPR050817">
    <property type="entry name" value="DjlA_DnaK_co-chaperone"/>
</dbReference>
<dbReference type="AlphaFoldDB" id="A0A2V1D948"/>
<dbReference type="SMART" id="SM00271">
    <property type="entry name" value="DnaJ"/>
    <property type="match status" value="1"/>
</dbReference>
<dbReference type="EMBL" id="KZ805573">
    <property type="protein sequence ID" value="PVH93699.1"/>
    <property type="molecule type" value="Genomic_DNA"/>
</dbReference>
<evidence type="ECO:0000256" key="1">
    <source>
        <dbReference type="SAM" id="MobiDB-lite"/>
    </source>
</evidence>